<dbReference type="Pfam" id="PF01490">
    <property type="entry name" value="Aa_trans"/>
    <property type="match status" value="1"/>
</dbReference>
<dbReference type="InParanoid" id="A0A7M7MGH1"/>
<reference evidence="7" key="1">
    <citation type="submission" date="2021-01" db="UniProtKB">
        <authorList>
            <consortium name="EnsemblMetazoa"/>
        </authorList>
    </citation>
    <scope>IDENTIFICATION</scope>
</reference>
<feature type="transmembrane region" description="Helical" evidence="5">
    <location>
        <begin position="338"/>
        <end position="362"/>
    </location>
</feature>
<feature type="transmembrane region" description="Helical" evidence="5">
    <location>
        <begin position="293"/>
        <end position="317"/>
    </location>
</feature>
<proteinExistence type="predicted"/>
<comment type="subcellular location">
    <subcellularLocation>
        <location evidence="1">Membrane</location>
        <topology evidence="1">Multi-pass membrane protein</topology>
    </subcellularLocation>
</comment>
<keyword evidence="2 5" id="KW-0812">Transmembrane</keyword>
<feature type="transmembrane region" description="Helical" evidence="5">
    <location>
        <begin position="487"/>
        <end position="512"/>
    </location>
</feature>
<accession>A0A7M7MGH1</accession>
<evidence type="ECO:0000259" key="6">
    <source>
        <dbReference type="Pfam" id="PF01490"/>
    </source>
</evidence>
<evidence type="ECO:0000256" key="4">
    <source>
        <dbReference type="ARBA" id="ARBA00023136"/>
    </source>
</evidence>
<evidence type="ECO:0000256" key="2">
    <source>
        <dbReference type="ARBA" id="ARBA00022692"/>
    </source>
</evidence>
<feature type="transmembrane region" description="Helical" evidence="5">
    <location>
        <begin position="382"/>
        <end position="403"/>
    </location>
</feature>
<feature type="domain" description="Amino acid transporter transmembrane" evidence="6">
    <location>
        <begin position="261"/>
        <end position="628"/>
    </location>
</feature>
<dbReference type="GO" id="GO:0016020">
    <property type="term" value="C:membrane"/>
    <property type="evidence" value="ECO:0007669"/>
    <property type="project" value="UniProtKB-SubCell"/>
</dbReference>
<evidence type="ECO:0000313" key="7">
    <source>
        <dbReference type="EnsemblMetazoa" id="XP_022660105"/>
    </source>
</evidence>
<dbReference type="InterPro" id="IPR013057">
    <property type="entry name" value="AA_transpt_TM"/>
</dbReference>
<feature type="transmembrane region" description="Helical" evidence="5">
    <location>
        <begin position="532"/>
        <end position="552"/>
    </location>
</feature>
<dbReference type="Proteomes" id="UP000594260">
    <property type="component" value="Unplaced"/>
</dbReference>
<evidence type="ECO:0000256" key="5">
    <source>
        <dbReference type="SAM" id="Phobius"/>
    </source>
</evidence>
<evidence type="ECO:0000313" key="8">
    <source>
        <dbReference type="Proteomes" id="UP000594260"/>
    </source>
</evidence>
<feature type="transmembrane region" description="Helical" evidence="5">
    <location>
        <begin position="582"/>
        <end position="599"/>
    </location>
</feature>
<keyword evidence="4 5" id="KW-0472">Membrane</keyword>
<feature type="transmembrane region" description="Helical" evidence="5">
    <location>
        <begin position="605"/>
        <end position="630"/>
    </location>
</feature>
<organism evidence="7 8">
    <name type="scientific">Varroa destructor</name>
    <name type="common">Honeybee mite</name>
    <dbReference type="NCBI Taxonomy" id="109461"/>
    <lineage>
        <taxon>Eukaryota</taxon>
        <taxon>Metazoa</taxon>
        <taxon>Ecdysozoa</taxon>
        <taxon>Arthropoda</taxon>
        <taxon>Chelicerata</taxon>
        <taxon>Arachnida</taxon>
        <taxon>Acari</taxon>
        <taxon>Parasitiformes</taxon>
        <taxon>Mesostigmata</taxon>
        <taxon>Gamasina</taxon>
        <taxon>Dermanyssoidea</taxon>
        <taxon>Varroidae</taxon>
        <taxon>Varroa</taxon>
    </lineage>
</organism>
<dbReference type="FunCoup" id="A0A7M7MGH1">
    <property type="interactions" value="8"/>
</dbReference>
<feature type="transmembrane region" description="Helical" evidence="5">
    <location>
        <begin position="642"/>
        <end position="663"/>
    </location>
</feature>
<dbReference type="GeneID" id="111249907"/>
<evidence type="ECO:0000256" key="1">
    <source>
        <dbReference type="ARBA" id="ARBA00004141"/>
    </source>
</evidence>
<sequence>MVFSGIPSLSAPLRSSPIRSTTANSIPQHTFSLTEETCATDVLKPTENQPIWYYTDRASQRVSCLNRPYSVNQEAGAHCASGFSQGAPCSGSSIARDCDNESPLSISGRDEVCRNVEVERLRETCQVLFSNPLAPPKMAANGKRAFMLSAGLHTSGIDSSLKSGYTAESSCETNTNLLGAQLRQRSTSARQFLSSFNSSIEYTTYLGWHTLSSDLSEKIRQGSIRVNRHNTLEYATIDEERAHGDKVPLLRRVQSSGSMQGISWEVAAFLLVNTALGAGVLNYPSAYEKAGGIIAATILQVVMMFALGATMMVLAYCSDVNGDSTYHDVLLSTVGRKAQQLAACSILITCYGVSITFLIIIGDQYDRLFLSLFGDGFCHDWYLSREFTIAITASIFVLPICYFQRLDFLKYASSLGIFAMLYPVFLTGYVYYTRDIQSEFREPPPLISSQGWMDLLSIVPVTCFAYQTHEVLVPIYCNMRERNATSLVKATIVCMIVLFLIYSAMGTFGLLAFGHNVKPDIMQMFDGQRPEVLLGIAALIIKMITSYPLLVICGRGAFDGLYAEICSISTEDFILHEKRRRIIITTLWFLSTVTLAISLSNIGVVIEMLGCLACANIFVFPGICCIGMYCKRARFRLRHPKFMLGAGIAMVVMGSVLFPLVLYKSVNEWTHGSGHHLLCVH</sequence>
<protein>
    <recommendedName>
        <fullName evidence="6">Amino acid transporter transmembrane domain-containing protein</fullName>
    </recommendedName>
</protein>
<keyword evidence="8" id="KW-1185">Reference proteome</keyword>
<keyword evidence="3 5" id="KW-1133">Transmembrane helix</keyword>
<dbReference type="OrthoDB" id="438545at2759"/>
<dbReference type="AlphaFoldDB" id="A0A7M7MGH1"/>
<evidence type="ECO:0000256" key="3">
    <source>
        <dbReference type="ARBA" id="ARBA00022989"/>
    </source>
</evidence>
<feature type="transmembrane region" description="Helical" evidence="5">
    <location>
        <begin position="261"/>
        <end position="281"/>
    </location>
</feature>
<name>A0A7M7MGH1_VARDE</name>
<dbReference type="RefSeq" id="XP_022660105.1">
    <property type="nucleotide sequence ID" value="XM_022804370.1"/>
</dbReference>
<dbReference type="KEGG" id="vde:111249907"/>
<dbReference type="PANTHER" id="PTHR22950">
    <property type="entry name" value="AMINO ACID TRANSPORTER"/>
    <property type="match status" value="1"/>
</dbReference>
<feature type="transmembrane region" description="Helical" evidence="5">
    <location>
        <begin position="415"/>
        <end position="432"/>
    </location>
</feature>
<dbReference type="EnsemblMetazoa" id="XM_022804370">
    <property type="protein sequence ID" value="XP_022660105"/>
    <property type="gene ID" value="LOC111249907"/>
</dbReference>
<dbReference type="PANTHER" id="PTHR22950:SF652">
    <property type="entry name" value="TRANSMEMBRANE AMINO ACID TRANSPORTER FAMILY PROTEIN"/>
    <property type="match status" value="1"/>
</dbReference>
<dbReference type="GO" id="GO:0015179">
    <property type="term" value="F:L-amino acid transmembrane transporter activity"/>
    <property type="evidence" value="ECO:0007669"/>
    <property type="project" value="TreeGrafter"/>
</dbReference>